<name>A0A8E4XZR8_9CAUD</name>
<gene>
    <name evidence="1" type="ORF">Colly1_38</name>
</gene>
<evidence type="ECO:0000313" key="1">
    <source>
        <dbReference type="EMBL" id="QQO97320.1"/>
    </source>
</evidence>
<reference evidence="1" key="1">
    <citation type="submission" date="2020-07" db="EMBL/GenBank/DDBJ databases">
        <title>Highly diverse flavobacterial phages as mortality factor during North Sea spring blooms.</title>
        <authorList>
            <person name="Bartlau N."/>
            <person name="Wichels A."/>
            <person name="Krohne G."/>
            <person name="Adriaenssens E.M."/>
            <person name="Heins A."/>
            <person name="Fuchs B.M."/>
            <person name="Amann R."/>
            <person name="Moraru C."/>
        </authorList>
    </citation>
    <scope>NUCLEOTIDE SEQUENCE</scope>
</reference>
<evidence type="ECO:0000313" key="2">
    <source>
        <dbReference type="Proteomes" id="UP000693899"/>
    </source>
</evidence>
<protein>
    <submittedName>
        <fullName evidence="1">Uncharacterized protein</fullName>
    </submittedName>
</protein>
<dbReference type="EMBL" id="MT732450">
    <property type="protein sequence ID" value="QQO97320.1"/>
    <property type="molecule type" value="Genomic_DNA"/>
</dbReference>
<dbReference type="Proteomes" id="UP000693899">
    <property type="component" value="Segment"/>
</dbReference>
<keyword evidence="2" id="KW-1185">Reference proteome</keyword>
<sequence length="90" mass="10346">MTEDRKTIRKSICNLRLLFNEHYKIPLTLTGSFRVNKFSVRVKTDSPEVELTLLAKLTDLLVTIGIPHFERGMSVVFNSEDVKVLNKILN</sequence>
<proteinExistence type="predicted"/>
<accession>A0A8E4XZR8</accession>
<organism evidence="1 2">
    <name type="scientific">Maribacter phage Colly_1</name>
    <dbReference type="NCBI Taxonomy" id="2745691"/>
    <lineage>
        <taxon>Viruses</taxon>
        <taxon>Duplodnaviria</taxon>
        <taxon>Heunggongvirae</taxon>
        <taxon>Uroviricota</taxon>
        <taxon>Caudoviricetes</taxon>
        <taxon>Molycolviridae</taxon>
        <taxon>Mollyvirus</taxon>
        <taxon>Mollyvirus colly</taxon>
    </lineage>
</organism>